<evidence type="ECO:0000256" key="4">
    <source>
        <dbReference type="PROSITE-ProRule" id="PRU00094"/>
    </source>
</evidence>
<dbReference type="SMART" id="SM00401">
    <property type="entry name" value="ZnF_GATA"/>
    <property type="match status" value="1"/>
</dbReference>
<dbReference type="Proteomes" id="UP000036681">
    <property type="component" value="Unplaced"/>
</dbReference>
<organism evidence="6 7">
    <name type="scientific">Ascaris lumbricoides</name>
    <name type="common">Giant roundworm</name>
    <dbReference type="NCBI Taxonomy" id="6252"/>
    <lineage>
        <taxon>Eukaryota</taxon>
        <taxon>Metazoa</taxon>
        <taxon>Ecdysozoa</taxon>
        <taxon>Nematoda</taxon>
        <taxon>Chromadorea</taxon>
        <taxon>Rhabditida</taxon>
        <taxon>Spirurina</taxon>
        <taxon>Ascaridomorpha</taxon>
        <taxon>Ascaridoidea</taxon>
        <taxon>Ascarididae</taxon>
        <taxon>Ascaris</taxon>
    </lineage>
</organism>
<dbReference type="InterPro" id="IPR000679">
    <property type="entry name" value="Znf_GATA"/>
</dbReference>
<keyword evidence="4" id="KW-0479">Metal-binding</keyword>
<dbReference type="WBParaSite" id="ALUE_0001666601-mRNA-1">
    <property type="protein sequence ID" value="ALUE_0001666601-mRNA-1"/>
    <property type="gene ID" value="ALUE_0001666601"/>
</dbReference>
<dbReference type="PROSITE" id="PS50114">
    <property type="entry name" value="GATA_ZN_FINGER_2"/>
    <property type="match status" value="1"/>
</dbReference>
<accession>A0A0M3IEU8</accession>
<reference evidence="7" key="1">
    <citation type="submission" date="2017-02" db="UniProtKB">
        <authorList>
            <consortium name="WormBaseParasite"/>
        </authorList>
    </citation>
    <scope>IDENTIFICATION</scope>
</reference>
<keyword evidence="4" id="KW-0863">Zinc-finger</keyword>
<sequence>MSLRTPTFLCDAPPFNYDANTVENFFPYEESIPSWTDERQYPDFECKDDETIKYEYTSSDDLFSTKTEILPDHIHAIAETPRIAQMLPPLQDVNCAIKATKTNTSTLDERFESFAYLNGTSNSSYALFDHDTTPQLTCIMAQSPLVVVPFQQYAYSHSYSDYNCNNRGSSQNYCQHNEPQCIESFAQNSFVKQEYIQSRPLSAYENISPPTSPSVLDEFFTPPFQSSTKSNTQNTRNHGKKLKPISCHANSICTNCGTKETTLWRRSANGAVECNLHFGQCKYDGMNPQLGILNPQILIQKRCDSWKI</sequence>
<dbReference type="InterPro" id="IPR013088">
    <property type="entry name" value="Znf_NHR/GATA"/>
</dbReference>
<name>A0A0M3IEU8_ASCLU</name>
<keyword evidence="1" id="KW-0805">Transcription regulation</keyword>
<dbReference type="SUPFAM" id="SSF57716">
    <property type="entry name" value="Glucocorticoid receptor-like (DNA-binding domain)"/>
    <property type="match status" value="1"/>
</dbReference>
<proteinExistence type="predicted"/>
<dbReference type="GO" id="GO:0043565">
    <property type="term" value="F:sequence-specific DNA binding"/>
    <property type="evidence" value="ECO:0007669"/>
    <property type="project" value="InterPro"/>
</dbReference>
<evidence type="ECO:0000313" key="6">
    <source>
        <dbReference type="Proteomes" id="UP000036681"/>
    </source>
</evidence>
<feature type="domain" description="GATA-type" evidence="5">
    <location>
        <begin position="247"/>
        <end position="302"/>
    </location>
</feature>
<evidence type="ECO:0000313" key="7">
    <source>
        <dbReference type="WBParaSite" id="ALUE_0001666601-mRNA-1"/>
    </source>
</evidence>
<evidence type="ECO:0000256" key="3">
    <source>
        <dbReference type="ARBA" id="ARBA00023242"/>
    </source>
</evidence>
<keyword evidence="6" id="KW-1185">Reference proteome</keyword>
<keyword evidence="2" id="KW-0804">Transcription</keyword>
<evidence type="ECO:0000256" key="2">
    <source>
        <dbReference type="ARBA" id="ARBA00023163"/>
    </source>
</evidence>
<keyword evidence="4" id="KW-0862">Zinc</keyword>
<dbReference type="GO" id="GO:0008270">
    <property type="term" value="F:zinc ion binding"/>
    <property type="evidence" value="ECO:0007669"/>
    <property type="project" value="UniProtKB-KW"/>
</dbReference>
<evidence type="ECO:0000256" key="1">
    <source>
        <dbReference type="ARBA" id="ARBA00023015"/>
    </source>
</evidence>
<dbReference type="Gene3D" id="3.30.50.10">
    <property type="entry name" value="Erythroid Transcription Factor GATA-1, subunit A"/>
    <property type="match status" value="1"/>
</dbReference>
<dbReference type="AlphaFoldDB" id="A0A0M3IEU8"/>
<evidence type="ECO:0000259" key="5">
    <source>
        <dbReference type="PROSITE" id="PS50114"/>
    </source>
</evidence>
<dbReference type="GO" id="GO:0006355">
    <property type="term" value="P:regulation of DNA-templated transcription"/>
    <property type="evidence" value="ECO:0007669"/>
    <property type="project" value="InterPro"/>
</dbReference>
<keyword evidence="3" id="KW-0539">Nucleus</keyword>
<protein>
    <submittedName>
        <fullName evidence="7">GATA-type domain-containing protein</fullName>
    </submittedName>
</protein>